<comment type="catalytic activity">
    <reaction evidence="10">
        <text>adenosine + phosphate = alpha-D-ribose 1-phosphate + adenine</text>
        <dbReference type="Rhea" id="RHEA:27642"/>
        <dbReference type="ChEBI" id="CHEBI:16335"/>
        <dbReference type="ChEBI" id="CHEBI:16708"/>
        <dbReference type="ChEBI" id="CHEBI:43474"/>
        <dbReference type="ChEBI" id="CHEBI:57720"/>
        <dbReference type="EC" id="2.4.2.1"/>
    </reaction>
    <physiologicalReaction direction="left-to-right" evidence="10">
        <dbReference type="Rhea" id="RHEA:27643"/>
    </physiologicalReaction>
</comment>
<dbReference type="RefSeq" id="WP_093136444.1">
    <property type="nucleotide sequence ID" value="NZ_FOHJ01000009.1"/>
</dbReference>
<evidence type="ECO:0000256" key="7">
    <source>
        <dbReference type="ARBA" id="ARBA00022801"/>
    </source>
</evidence>
<dbReference type="InterPro" id="IPR038371">
    <property type="entry name" value="Cu_polyphenol_OxRdtase_sf"/>
</dbReference>
<dbReference type="InterPro" id="IPR011324">
    <property type="entry name" value="Cytotoxic_necrot_fac-like_cat"/>
</dbReference>
<evidence type="ECO:0000256" key="10">
    <source>
        <dbReference type="ARBA" id="ARBA00048968"/>
    </source>
</evidence>
<dbReference type="EMBL" id="FOHJ01000009">
    <property type="protein sequence ID" value="SET85070.1"/>
    <property type="molecule type" value="Genomic_DNA"/>
</dbReference>
<evidence type="ECO:0000256" key="6">
    <source>
        <dbReference type="ARBA" id="ARBA00022723"/>
    </source>
</evidence>
<evidence type="ECO:0000256" key="1">
    <source>
        <dbReference type="ARBA" id="ARBA00000553"/>
    </source>
</evidence>
<evidence type="ECO:0000256" key="11">
    <source>
        <dbReference type="ARBA" id="ARBA00049893"/>
    </source>
</evidence>
<dbReference type="Proteomes" id="UP000199095">
    <property type="component" value="Unassembled WGS sequence"/>
</dbReference>
<dbReference type="PANTHER" id="PTHR30616">
    <property type="entry name" value="UNCHARACTERIZED PROTEIN YFIH"/>
    <property type="match status" value="1"/>
</dbReference>
<keyword evidence="7" id="KW-0378">Hydrolase</keyword>
<comment type="similarity">
    <text evidence="4 12">Belongs to the purine nucleoside phosphorylase YfiH/LACC1 family.</text>
</comment>
<name>A0A1I0HM69_9BACI</name>
<comment type="catalytic activity">
    <reaction evidence="9">
        <text>adenosine + H2O + H(+) = inosine + NH4(+)</text>
        <dbReference type="Rhea" id="RHEA:24408"/>
        <dbReference type="ChEBI" id="CHEBI:15377"/>
        <dbReference type="ChEBI" id="CHEBI:15378"/>
        <dbReference type="ChEBI" id="CHEBI:16335"/>
        <dbReference type="ChEBI" id="CHEBI:17596"/>
        <dbReference type="ChEBI" id="CHEBI:28938"/>
        <dbReference type="EC" id="3.5.4.4"/>
    </reaction>
    <physiologicalReaction direction="left-to-right" evidence="9">
        <dbReference type="Rhea" id="RHEA:24409"/>
    </physiologicalReaction>
</comment>
<dbReference type="GO" id="GO:0016787">
    <property type="term" value="F:hydrolase activity"/>
    <property type="evidence" value="ECO:0007669"/>
    <property type="project" value="UniProtKB-KW"/>
</dbReference>
<dbReference type="AlphaFoldDB" id="A0A1I0HM69"/>
<evidence type="ECO:0000256" key="3">
    <source>
        <dbReference type="ARBA" id="ARBA00003215"/>
    </source>
</evidence>
<dbReference type="NCBIfam" id="TIGR00726">
    <property type="entry name" value="peptidoglycan editing factor PgeF"/>
    <property type="match status" value="1"/>
</dbReference>
<proteinExistence type="inferred from homology"/>
<organism evidence="13 14">
    <name type="scientific">Salinibacillus kushneri</name>
    <dbReference type="NCBI Taxonomy" id="237682"/>
    <lineage>
        <taxon>Bacteria</taxon>
        <taxon>Bacillati</taxon>
        <taxon>Bacillota</taxon>
        <taxon>Bacilli</taxon>
        <taxon>Bacillales</taxon>
        <taxon>Bacillaceae</taxon>
        <taxon>Salinibacillus</taxon>
    </lineage>
</organism>
<comment type="catalytic activity">
    <reaction evidence="1">
        <text>inosine + phosphate = alpha-D-ribose 1-phosphate + hypoxanthine</text>
        <dbReference type="Rhea" id="RHEA:27646"/>
        <dbReference type="ChEBI" id="CHEBI:17368"/>
        <dbReference type="ChEBI" id="CHEBI:17596"/>
        <dbReference type="ChEBI" id="CHEBI:43474"/>
        <dbReference type="ChEBI" id="CHEBI:57720"/>
        <dbReference type="EC" id="2.4.2.1"/>
    </reaction>
    <physiologicalReaction direction="left-to-right" evidence="1">
        <dbReference type="Rhea" id="RHEA:27647"/>
    </physiologicalReaction>
</comment>
<comment type="cofactor">
    <cofactor evidence="2">
        <name>Zn(2+)</name>
        <dbReference type="ChEBI" id="CHEBI:29105"/>
    </cofactor>
</comment>
<dbReference type="STRING" id="237682.SAMN05421676_10976"/>
<gene>
    <name evidence="13" type="ORF">SAMN05421676_10976</name>
</gene>
<comment type="function">
    <text evidence="3">Purine nucleoside enzyme that catalyzes the phosphorolysis of adenosine and inosine nucleosides, yielding D-ribose 1-phosphate and the respective free bases, adenine and hypoxanthine. Also catalyzes the phosphorolysis of S-methyl-5'-thioadenosine into adenine and S-methyl-5-thio-alpha-D-ribose 1-phosphate. Also has adenosine deaminase activity.</text>
</comment>
<dbReference type="GO" id="GO:0017061">
    <property type="term" value="F:S-methyl-5-thioadenosine phosphorylase activity"/>
    <property type="evidence" value="ECO:0007669"/>
    <property type="project" value="UniProtKB-EC"/>
</dbReference>
<evidence type="ECO:0000256" key="4">
    <source>
        <dbReference type="ARBA" id="ARBA00007353"/>
    </source>
</evidence>
<dbReference type="CDD" id="cd16833">
    <property type="entry name" value="YfiH"/>
    <property type="match status" value="1"/>
</dbReference>
<comment type="catalytic activity">
    <reaction evidence="11">
        <text>S-methyl-5'-thioadenosine + phosphate = 5-(methylsulfanyl)-alpha-D-ribose 1-phosphate + adenine</text>
        <dbReference type="Rhea" id="RHEA:11852"/>
        <dbReference type="ChEBI" id="CHEBI:16708"/>
        <dbReference type="ChEBI" id="CHEBI:17509"/>
        <dbReference type="ChEBI" id="CHEBI:43474"/>
        <dbReference type="ChEBI" id="CHEBI:58533"/>
        <dbReference type="EC" id="2.4.2.28"/>
    </reaction>
    <physiologicalReaction direction="left-to-right" evidence="11">
        <dbReference type="Rhea" id="RHEA:11853"/>
    </physiologicalReaction>
</comment>
<dbReference type="OrthoDB" id="4279at2"/>
<evidence type="ECO:0000256" key="9">
    <source>
        <dbReference type="ARBA" id="ARBA00047989"/>
    </source>
</evidence>
<dbReference type="PANTHER" id="PTHR30616:SF2">
    <property type="entry name" value="PURINE NUCLEOSIDE PHOSPHORYLASE LACC1"/>
    <property type="match status" value="1"/>
</dbReference>
<keyword evidence="6" id="KW-0479">Metal-binding</keyword>
<dbReference type="Pfam" id="PF02578">
    <property type="entry name" value="Cu-oxidase_4"/>
    <property type="match status" value="1"/>
</dbReference>
<sequence length="266" mass="30676">MGEMFNQTDMSSILEISKWKGEGVIAGITTRKGGFSQSPYDTLNMGFHVHDDSELVTKNYNRIEEELEIPLDWWVSSKQVHGTDVYEVGEPIHPEHSLRPPNFTLEYDGWITNQNRVLLTGVFADCVPLYFRSKEWVGLAHAGWKGTVHEMGPKMIDRFIAHHVPLEEIEVVIGPCIGPLHYEVDDTVVKHISKAFQTEDVMTRTDENHYLLNLKQLHKNLLIQKGLKEDQINVTNYCTYENEDLFYSHRRDQGKTGRMMAFIGFH</sequence>
<evidence type="ECO:0000256" key="12">
    <source>
        <dbReference type="RuleBase" id="RU361274"/>
    </source>
</evidence>
<accession>A0A1I0HM69</accession>
<evidence type="ECO:0000256" key="2">
    <source>
        <dbReference type="ARBA" id="ARBA00001947"/>
    </source>
</evidence>
<keyword evidence="8" id="KW-0862">Zinc</keyword>
<dbReference type="GO" id="GO:0005507">
    <property type="term" value="F:copper ion binding"/>
    <property type="evidence" value="ECO:0007669"/>
    <property type="project" value="TreeGrafter"/>
</dbReference>
<dbReference type="SUPFAM" id="SSF64438">
    <property type="entry name" value="CNF1/YfiH-like putative cysteine hydrolases"/>
    <property type="match status" value="1"/>
</dbReference>
<dbReference type="Gene3D" id="3.60.140.10">
    <property type="entry name" value="CNF1/YfiH-like putative cysteine hydrolases"/>
    <property type="match status" value="1"/>
</dbReference>
<protein>
    <recommendedName>
        <fullName evidence="12">Purine nucleoside phosphorylase</fullName>
    </recommendedName>
</protein>
<dbReference type="InterPro" id="IPR003730">
    <property type="entry name" value="Cu_polyphenol_OxRdtase"/>
</dbReference>
<evidence type="ECO:0000256" key="8">
    <source>
        <dbReference type="ARBA" id="ARBA00022833"/>
    </source>
</evidence>
<reference evidence="14" key="1">
    <citation type="submission" date="2016-10" db="EMBL/GenBank/DDBJ databases">
        <authorList>
            <person name="Varghese N."/>
            <person name="Submissions S."/>
        </authorList>
    </citation>
    <scope>NUCLEOTIDE SEQUENCE [LARGE SCALE GENOMIC DNA]</scope>
    <source>
        <strain evidence="14">CGMCC 1.3566</strain>
    </source>
</reference>
<keyword evidence="5" id="KW-0808">Transferase</keyword>
<evidence type="ECO:0000313" key="14">
    <source>
        <dbReference type="Proteomes" id="UP000199095"/>
    </source>
</evidence>
<evidence type="ECO:0000256" key="5">
    <source>
        <dbReference type="ARBA" id="ARBA00022679"/>
    </source>
</evidence>
<keyword evidence="14" id="KW-1185">Reference proteome</keyword>
<evidence type="ECO:0000313" key="13">
    <source>
        <dbReference type="EMBL" id="SET85070.1"/>
    </source>
</evidence>